<protein>
    <submittedName>
        <fullName evidence="2">Uncharacterized protein</fullName>
    </submittedName>
</protein>
<evidence type="ECO:0000313" key="2">
    <source>
        <dbReference type="EMBL" id="MBX68926.1"/>
    </source>
</evidence>
<dbReference type="EMBL" id="GGEC01088442">
    <property type="protein sequence ID" value="MBX68926.1"/>
    <property type="molecule type" value="Transcribed_RNA"/>
</dbReference>
<evidence type="ECO:0000256" key="1">
    <source>
        <dbReference type="SAM" id="Phobius"/>
    </source>
</evidence>
<keyword evidence="1" id="KW-1133">Transmembrane helix</keyword>
<sequence length="53" mass="6092">MLSNKLIGSCRIFCPFFYLLENCFVIINFAVVFCPGFMWTPTSNRLCDGPPHM</sequence>
<organism evidence="2">
    <name type="scientific">Rhizophora mucronata</name>
    <name type="common">Asiatic mangrove</name>
    <dbReference type="NCBI Taxonomy" id="61149"/>
    <lineage>
        <taxon>Eukaryota</taxon>
        <taxon>Viridiplantae</taxon>
        <taxon>Streptophyta</taxon>
        <taxon>Embryophyta</taxon>
        <taxon>Tracheophyta</taxon>
        <taxon>Spermatophyta</taxon>
        <taxon>Magnoliopsida</taxon>
        <taxon>eudicotyledons</taxon>
        <taxon>Gunneridae</taxon>
        <taxon>Pentapetalae</taxon>
        <taxon>rosids</taxon>
        <taxon>fabids</taxon>
        <taxon>Malpighiales</taxon>
        <taxon>Rhizophoraceae</taxon>
        <taxon>Rhizophora</taxon>
    </lineage>
</organism>
<accession>A0A2P2QPG0</accession>
<keyword evidence="1" id="KW-0472">Membrane</keyword>
<dbReference type="AlphaFoldDB" id="A0A2P2QPG0"/>
<keyword evidence="1" id="KW-0812">Transmembrane</keyword>
<proteinExistence type="predicted"/>
<name>A0A2P2QPG0_RHIMU</name>
<reference evidence="2" key="1">
    <citation type="submission" date="2018-02" db="EMBL/GenBank/DDBJ databases">
        <title>Rhizophora mucronata_Transcriptome.</title>
        <authorList>
            <person name="Meera S.P."/>
            <person name="Sreeshan A."/>
            <person name="Augustine A."/>
        </authorList>
    </citation>
    <scope>NUCLEOTIDE SEQUENCE</scope>
    <source>
        <tissue evidence="2">Leaf</tissue>
    </source>
</reference>
<feature type="transmembrane region" description="Helical" evidence="1">
    <location>
        <begin position="12"/>
        <end position="38"/>
    </location>
</feature>